<dbReference type="InterPro" id="IPR029058">
    <property type="entry name" value="AB_hydrolase_fold"/>
</dbReference>
<dbReference type="Proteomes" id="UP000612893">
    <property type="component" value="Unassembled WGS sequence"/>
</dbReference>
<sequence>MADDVHRVLGAVTSEPAYVLGSSGGAVTAIALVTAHPEQLRAIVTHEPPLIELLPDAEQLQAKTEDIYDTFRRDGQGPAWLKFGRLVAPDFDPGEMFANQGPPSAEMIANGERMLAHSLRPTSLYRPDLAALRAVSDRIVVGVGADTAGQLANRTARALAARLDLPVVEFPGHHEGFVSDPEPFAAKLVEVLQTRV</sequence>
<proteinExistence type="predicted"/>
<name>A0A934JXJ0_9BACT</name>
<organism evidence="2 3">
    <name type="scientific">Candidatus Nephthysia bennettiae</name>
    <dbReference type="NCBI Taxonomy" id="3127016"/>
    <lineage>
        <taxon>Bacteria</taxon>
        <taxon>Bacillati</taxon>
        <taxon>Candidatus Dormiibacterota</taxon>
        <taxon>Candidatus Dormibacteria</taxon>
        <taxon>Candidatus Dormibacterales</taxon>
        <taxon>Candidatus Dormibacteraceae</taxon>
        <taxon>Candidatus Nephthysia</taxon>
    </lineage>
</organism>
<dbReference type="SUPFAM" id="SSF53474">
    <property type="entry name" value="alpha/beta-Hydrolases"/>
    <property type="match status" value="1"/>
</dbReference>
<evidence type="ECO:0000313" key="3">
    <source>
        <dbReference type="Proteomes" id="UP000612893"/>
    </source>
</evidence>
<dbReference type="GO" id="GO:0016787">
    <property type="term" value="F:hydrolase activity"/>
    <property type="evidence" value="ECO:0007669"/>
    <property type="project" value="UniProtKB-KW"/>
</dbReference>
<protein>
    <submittedName>
        <fullName evidence="2">Alpha/beta hydrolase</fullName>
    </submittedName>
</protein>
<dbReference type="EMBL" id="JAEKNR010000072">
    <property type="protein sequence ID" value="MBJ7597656.1"/>
    <property type="molecule type" value="Genomic_DNA"/>
</dbReference>
<evidence type="ECO:0000313" key="2">
    <source>
        <dbReference type="EMBL" id="MBJ7597656.1"/>
    </source>
</evidence>
<comment type="caution">
    <text evidence="2">The sequence shown here is derived from an EMBL/GenBank/DDBJ whole genome shotgun (WGS) entry which is preliminary data.</text>
</comment>
<gene>
    <name evidence="2" type="ORF">JF922_06180</name>
</gene>
<dbReference type="InterPro" id="IPR000073">
    <property type="entry name" value="AB_hydrolase_1"/>
</dbReference>
<dbReference type="Gene3D" id="3.40.50.1820">
    <property type="entry name" value="alpha/beta hydrolase"/>
    <property type="match status" value="1"/>
</dbReference>
<dbReference type="Pfam" id="PF12697">
    <property type="entry name" value="Abhydrolase_6"/>
    <property type="match status" value="1"/>
</dbReference>
<keyword evidence="2" id="KW-0378">Hydrolase</keyword>
<reference evidence="2" key="1">
    <citation type="submission" date="2020-10" db="EMBL/GenBank/DDBJ databases">
        <title>Ca. Dormibacterota MAGs.</title>
        <authorList>
            <person name="Montgomery K."/>
        </authorList>
    </citation>
    <scope>NUCLEOTIDE SEQUENCE [LARGE SCALE GENOMIC DNA]</scope>
    <source>
        <strain evidence="2">SC8812_S17_10</strain>
    </source>
</reference>
<accession>A0A934JXJ0</accession>
<evidence type="ECO:0000259" key="1">
    <source>
        <dbReference type="Pfam" id="PF12697"/>
    </source>
</evidence>
<dbReference type="AlphaFoldDB" id="A0A934JXJ0"/>
<keyword evidence="3" id="KW-1185">Reference proteome</keyword>
<feature type="domain" description="AB hydrolase-1" evidence="1">
    <location>
        <begin position="3"/>
        <end position="186"/>
    </location>
</feature>